<evidence type="ECO:0008006" key="10">
    <source>
        <dbReference type="Google" id="ProtNLM"/>
    </source>
</evidence>
<reference evidence="8" key="1">
    <citation type="journal article" date="2020" name="Fungal Divers.">
        <title>Resolving the Mortierellaceae phylogeny through synthesis of multi-gene phylogenetics and phylogenomics.</title>
        <authorList>
            <person name="Vandepol N."/>
            <person name="Liber J."/>
            <person name="Desiro A."/>
            <person name="Na H."/>
            <person name="Kennedy M."/>
            <person name="Barry K."/>
            <person name="Grigoriev I.V."/>
            <person name="Miller A.N."/>
            <person name="O'Donnell K."/>
            <person name="Stajich J.E."/>
            <person name="Bonito G."/>
        </authorList>
    </citation>
    <scope>NUCLEOTIDE SEQUENCE</scope>
    <source>
        <strain evidence="8">BC1065</strain>
    </source>
</reference>
<evidence type="ECO:0000256" key="6">
    <source>
        <dbReference type="SAM" id="MobiDB-lite"/>
    </source>
</evidence>
<keyword evidence="7" id="KW-0472">Membrane</keyword>
<keyword evidence="5" id="KW-0106">Calcium</keyword>
<dbReference type="Gene3D" id="2.120.10.30">
    <property type="entry name" value="TolB, C-terminal domain"/>
    <property type="match status" value="1"/>
</dbReference>
<dbReference type="InterPro" id="IPR011042">
    <property type="entry name" value="6-blade_b-propeller_TolB-like"/>
</dbReference>
<evidence type="ECO:0000313" key="8">
    <source>
        <dbReference type="EMBL" id="KAG0254922.1"/>
    </source>
</evidence>
<keyword evidence="4" id="KW-0325">Glycoprotein</keyword>
<feature type="binding site" evidence="5">
    <location>
        <position position="107"/>
    </location>
    <ligand>
        <name>Ca(2+)</name>
        <dbReference type="ChEBI" id="CHEBI:29108"/>
        <label>1</label>
        <note>catalytic</note>
    </ligand>
</feature>
<dbReference type="GO" id="GO:0046872">
    <property type="term" value="F:metal ion binding"/>
    <property type="evidence" value="ECO:0007669"/>
    <property type="project" value="UniProtKB-KW"/>
</dbReference>
<dbReference type="EMBL" id="JAAAJB010000490">
    <property type="protein sequence ID" value="KAG0254922.1"/>
    <property type="molecule type" value="Genomic_DNA"/>
</dbReference>
<dbReference type="InterPro" id="IPR002640">
    <property type="entry name" value="Arylesterase"/>
</dbReference>
<dbReference type="PANTHER" id="PTHR11799:SF12">
    <property type="entry name" value="PARAOXONASE-RELATED"/>
    <property type="match status" value="1"/>
</dbReference>
<keyword evidence="3" id="KW-1015">Disulfide bond</keyword>
<evidence type="ECO:0000256" key="1">
    <source>
        <dbReference type="ARBA" id="ARBA00008595"/>
    </source>
</evidence>
<evidence type="ECO:0000256" key="7">
    <source>
        <dbReference type="SAM" id="Phobius"/>
    </source>
</evidence>
<sequence length="464" mass="52088">MSSSKQHRRTARQPKAANELKDTGVAAGTSKEAPRGSSAPEATAPRAGQHQRERNSIKGILLSLTVATAGILLMRAFDKFYLPGRKMDTLSVPKDCWKIADIHGPEDIEISTEHNLAFISSDDRSWRASSWYFHRPSTKTETNGGIFSLLLHNDRKGGSREVKLVNYPLDDFHPAGMSIYSHNDPHTRKRLHRLFVINHSHKGDRVELFDYNSRDNSLAYVRSVESSDFTAPKGIVAVDIDRFYITNQNAMGTKYGKFVEDAASLALGSIVYYNGQETRKVLRYLKNPSGIARSADNSQLYVASFSDRVVHIYNRTGDAMAGELEKDDDVWVGNYVEHLTIDDVTGDIYVASHPSYSAYLRHRLGYLPQAPSHIVKLERLVPEHFLHPDEPVGLPKLAEETRFVKWEVRDLYYSRGDDISASSVAAVHNQQLILGSSTGHHLLQCNLHLHAQVQEREQEQASKG</sequence>
<feature type="compositionally biased region" description="Basic residues" evidence="6">
    <location>
        <begin position="1"/>
        <end position="12"/>
    </location>
</feature>
<proteinExistence type="inferred from homology"/>
<keyword evidence="2" id="KW-0378">Hydrolase</keyword>
<comment type="cofactor">
    <cofactor evidence="5">
        <name>Ca(2+)</name>
        <dbReference type="ChEBI" id="CHEBI:29108"/>
    </cofactor>
    <text evidence="5">Binds 2 calcium ions per subunit.</text>
</comment>
<evidence type="ECO:0000256" key="4">
    <source>
        <dbReference type="ARBA" id="ARBA00023180"/>
    </source>
</evidence>
<comment type="similarity">
    <text evidence="1">Belongs to the paraoxonase family.</text>
</comment>
<evidence type="ECO:0000256" key="2">
    <source>
        <dbReference type="ARBA" id="ARBA00022801"/>
    </source>
</evidence>
<dbReference type="OrthoDB" id="5307922at2759"/>
<feature type="transmembrane region" description="Helical" evidence="7">
    <location>
        <begin position="59"/>
        <end position="77"/>
    </location>
</feature>
<dbReference type="InterPro" id="IPR051288">
    <property type="entry name" value="Serum_paraoxonase/arylesterase"/>
</dbReference>
<dbReference type="Pfam" id="PF01731">
    <property type="entry name" value="Arylesterase"/>
    <property type="match status" value="1"/>
</dbReference>
<evidence type="ECO:0000313" key="9">
    <source>
        <dbReference type="Proteomes" id="UP000807716"/>
    </source>
</evidence>
<dbReference type="SUPFAM" id="SSF63829">
    <property type="entry name" value="Calcium-dependent phosphotriesterase"/>
    <property type="match status" value="1"/>
</dbReference>
<evidence type="ECO:0000256" key="3">
    <source>
        <dbReference type="ARBA" id="ARBA00023157"/>
    </source>
</evidence>
<keyword evidence="9" id="KW-1185">Reference proteome</keyword>
<comment type="caution">
    <text evidence="8">The sequence shown here is derived from an EMBL/GenBank/DDBJ whole genome shotgun (WGS) entry which is preliminary data.</text>
</comment>
<keyword evidence="7" id="KW-1133">Transmembrane helix</keyword>
<dbReference type="PANTHER" id="PTHR11799">
    <property type="entry name" value="PARAOXONASE"/>
    <property type="match status" value="1"/>
</dbReference>
<keyword evidence="5" id="KW-0479">Metal-binding</keyword>
<evidence type="ECO:0000256" key="5">
    <source>
        <dbReference type="PIRSR" id="PIRSR602640-2"/>
    </source>
</evidence>
<dbReference type="Proteomes" id="UP000807716">
    <property type="component" value="Unassembled WGS sequence"/>
</dbReference>
<keyword evidence="7" id="KW-0812">Transmembrane</keyword>
<dbReference type="GO" id="GO:0004064">
    <property type="term" value="F:arylesterase activity"/>
    <property type="evidence" value="ECO:0007669"/>
    <property type="project" value="InterPro"/>
</dbReference>
<protein>
    <recommendedName>
        <fullName evidence="10">SMP-30/Gluconolactonase/LRE-like region domain-containing protein</fullName>
    </recommendedName>
</protein>
<feature type="region of interest" description="Disordered" evidence="6">
    <location>
        <begin position="1"/>
        <end position="53"/>
    </location>
</feature>
<name>A0A9P6PVG5_9FUNG</name>
<gene>
    <name evidence="8" type="ORF">DFQ27_006572</name>
</gene>
<organism evidence="8 9">
    <name type="scientific">Actinomortierella ambigua</name>
    <dbReference type="NCBI Taxonomy" id="1343610"/>
    <lineage>
        <taxon>Eukaryota</taxon>
        <taxon>Fungi</taxon>
        <taxon>Fungi incertae sedis</taxon>
        <taxon>Mucoromycota</taxon>
        <taxon>Mortierellomycotina</taxon>
        <taxon>Mortierellomycetes</taxon>
        <taxon>Mortierellales</taxon>
        <taxon>Mortierellaceae</taxon>
        <taxon>Actinomortierella</taxon>
    </lineage>
</organism>
<accession>A0A9P6PVG5</accession>
<dbReference type="AlphaFoldDB" id="A0A9P6PVG5"/>